<feature type="compositionally biased region" description="Basic and acidic residues" evidence="1">
    <location>
        <begin position="848"/>
        <end position="873"/>
    </location>
</feature>
<dbReference type="OrthoDB" id="2528125at2759"/>
<dbReference type="SUPFAM" id="SSF48371">
    <property type="entry name" value="ARM repeat"/>
    <property type="match status" value="1"/>
</dbReference>
<dbReference type="InterPro" id="IPR011989">
    <property type="entry name" value="ARM-like"/>
</dbReference>
<dbReference type="EMBL" id="GL541855">
    <property type="protein sequence ID" value="KDE02299.1"/>
    <property type="molecule type" value="Genomic_DNA"/>
</dbReference>
<reference evidence="3" key="4">
    <citation type="submission" date="2015-06" db="UniProtKB">
        <authorList>
            <consortium name="EnsemblFungi"/>
        </authorList>
    </citation>
    <scope>IDENTIFICATION</scope>
</reference>
<dbReference type="HOGENOM" id="CLU_317868_0_0_1"/>
<dbReference type="Proteomes" id="UP000017200">
    <property type="component" value="Unassembled WGS sequence"/>
</dbReference>
<dbReference type="Gene3D" id="1.25.10.10">
    <property type="entry name" value="Leucine-rich Repeat Variant"/>
    <property type="match status" value="2"/>
</dbReference>
<reference evidence="2" key="2">
    <citation type="submission" date="2010-11" db="EMBL/GenBank/DDBJ databases">
        <authorList>
            <consortium name="The Broad Institute Genome Sequencing Platform"/>
            <person name="Earl A."/>
            <person name="Ward D."/>
            <person name="Feldgarden M."/>
            <person name="Gevers D."/>
            <person name="Butler R."/>
            <person name="Young S.K."/>
            <person name="Zeng Q."/>
            <person name="Gargeya S."/>
            <person name="Fitzgerald M."/>
            <person name="Haas B."/>
            <person name="Abouelleil A."/>
            <person name="Alvarado L."/>
            <person name="Arachchi H.M."/>
            <person name="Berlin A."/>
            <person name="Brown A."/>
            <person name="Chapman S.B."/>
            <person name="Chen Z."/>
            <person name="Dunbar C."/>
            <person name="Freedman E."/>
            <person name="Gearin G."/>
            <person name="Gellesch M."/>
            <person name="Goldberg J."/>
            <person name="Griggs A."/>
            <person name="Gujja S."/>
            <person name="Heilman E."/>
            <person name="Heiman D."/>
            <person name="Howarth C."/>
            <person name="Larson L."/>
            <person name="Lui A."/>
            <person name="MacDonald P.J.P."/>
            <person name="Mehta T."/>
            <person name="Montmayeur A."/>
            <person name="Murphy C."/>
            <person name="Neiman D."/>
            <person name="Pearson M."/>
            <person name="Priest M."/>
            <person name="Roberts A."/>
            <person name="Saif S."/>
            <person name="Shea T."/>
            <person name="Shenoy N."/>
            <person name="Sisk P."/>
            <person name="Stolte C."/>
            <person name="Sykes S."/>
            <person name="White J."/>
            <person name="Yandava C."/>
            <person name="Wortman J."/>
            <person name="Nusbaum C."/>
            <person name="Birren B."/>
        </authorList>
    </citation>
    <scope>NUCLEOTIDE SEQUENCE</scope>
    <source>
        <strain evidence="2">P1A1 Lamole</strain>
    </source>
</reference>
<dbReference type="OMA" id="REWSAIL"/>
<evidence type="ECO:0000313" key="3">
    <source>
        <dbReference type="EnsemblFungi" id="MVLG_07135T0"/>
    </source>
</evidence>
<feature type="compositionally biased region" description="Low complexity" evidence="1">
    <location>
        <begin position="795"/>
        <end position="810"/>
    </location>
</feature>
<dbReference type="EnsemblFungi" id="MVLG_07135T0">
    <property type="protein sequence ID" value="MVLG_07135T0"/>
    <property type="gene ID" value="MVLG_07135"/>
</dbReference>
<sequence length="873" mass="95548">MLEVSYSNSSALSTKHYKLVNDLEHAQSDEETLRILLRCLGEIKASWKKRLNLKPSIMSHDLILVLYCYETIQGLERTQLTLEEKGCLNWEMWLIGAVQLAGRGLGTTEEERGVGYRVCDGLFPPVRSEGNDGTPHDDDQEAQHPLKLLLVNTIRADLFTPLSYPRAEARWVLGLRAAASDRIAGPELVPAIAGRVVELLGGVEGINSSIRRLALEAIQNLLEVGPNARLLEKTRKIIHTSLMEFSPAKGNIREEASEKTKGKRRAFLETDHELESVGSKKTFGSMRGKELDPKLVLAFVRATSRRTKGGLYPIFGGEQEGGAIMEVCLGIVGKVVDPLSEREGAGWDDKAFECGGLKCVWLALGVLERVVEELREGVVSEEMMGRIAWEVVKVAKWTEGGRKGVRDALLLTLSELLSLLPPSNLPSPSDLDSLLTPIARSLQAASTNSRLFALRVLSLLPTILWSTLSDESKSWGPQAWSAIMRGLDDADAQVRKATVRVLRKVEGDLVGMYWGRVAKGVKGAAAGGDGKGVGLGVERLMEVIEVTKKGGEEWARAIMELIRLVSGLGGVNGPMGEIVLPTIERFTYTSDKKVRHEFVKALLDEQEVWSGQITLALIIAAVVHALASPSSSEEGDGDRAIVDASKKMLAFLDQVLPLAQELQEPFLVALLRLSGSIVDLQVMKELHSLVQGCGERRATFATRPLFETLKMGLQEGSVERGVVKGMSGSKRYEGLTLPAWEGVFRGLVGKARRDEMRGEERFSTSSPIQTNATQGRSTPLKYDPYTTSSVDSRPSTQTLNLSESSTTTSLAEQIGISPRALARERQDLLRDRIERGGKGGMGESLMFEVERQVQEDEGREVGSRDEGHPFGTG</sequence>
<reference evidence="4" key="1">
    <citation type="submission" date="2010-11" db="EMBL/GenBank/DDBJ databases">
        <title>The genome sequence of Microbotryum violaceum strain p1A1 Lamole.</title>
        <authorList>
            <person name="Cuomo C."/>
            <person name="Perlin M."/>
            <person name="Young S.K."/>
            <person name="Zeng Q."/>
            <person name="Gargeya S."/>
            <person name="Alvarado L."/>
            <person name="Berlin A."/>
            <person name="Chapman S.B."/>
            <person name="Chen Z."/>
            <person name="Freedman E."/>
            <person name="Gellesch M."/>
            <person name="Goldberg J."/>
            <person name="Griggs A."/>
            <person name="Gujja S."/>
            <person name="Heilman E."/>
            <person name="Heiman D."/>
            <person name="Howarth C."/>
            <person name="Mehta T."/>
            <person name="Neiman D."/>
            <person name="Pearson M."/>
            <person name="Roberts A."/>
            <person name="Saif S."/>
            <person name="Shea T."/>
            <person name="Shenoy N."/>
            <person name="Sisk P."/>
            <person name="Stolte C."/>
            <person name="Sykes S."/>
            <person name="White J."/>
            <person name="Yandava C."/>
            <person name="Haas B."/>
            <person name="Nusbaum C."/>
            <person name="Birren B."/>
        </authorList>
    </citation>
    <scope>NUCLEOTIDE SEQUENCE [LARGE SCALE GENOMIC DNA]</scope>
    <source>
        <strain evidence="4">p1A1 Lamole</strain>
    </source>
</reference>
<dbReference type="STRING" id="683840.U5HJF3"/>
<evidence type="ECO:0000256" key="1">
    <source>
        <dbReference type="SAM" id="MobiDB-lite"/>
    </source>
</evidence>
<dbReference type="EMBL" id="AEIJ01001045">
    <property type="status" value="NOT_ANNOTATED_CDS"/>
    <property type="molecule type" value="Genomic_DNA"/>
</dbReference>
<dbReference type="InterPro" id="IPR016024">
    <property type="entry name" value="ARM-type_fold"/>
</dbReference>
<feature type="region of interest" description="Disordered" evidence="1">
    <location>
        <begin position="834"/>
        <end position="873"/>
    </location>
</feature>
<organism evidence="2">
    <name type="scientific">Microbotryum lychnidis-dioicae (strain p1A1 Lamole / MvSl-1064)</name>
    <name type="common">Anther smut fungus</name>
    <dbReference type="NCBI Taxonomy" id="683840"/>
    <lineage>
        <taxon>Eukaryota</taxon>
        <taxon>Fungi</taxon>
        <taxon>Dikarya</taxon>
        <taxon>Basidiomycota</taxon>
        <taxon>Pucciniomycotina</taxon>
        <taxon>Microbotryomycetes</taxon>
        <taxon>Microbotryales</taxon>
        <taxon>Microbotryaceae</taxon>
        <taxon>Microbotryum</taxon>
    </lineage>
</organism>
<feature type="compositionally biased region" description="Polar residues" evidence="1">
    <location>
        <begin position="763"/>
        <end position="777"/>
    </location>
</feature>
<evidence type="ECO:0000313" key="4">
    <source>
        <dbReference type="Proteomes" id="UP000017200"/>
    </source>
</evidence>
<dbReference type="AlphaFoldDB" id="U5HJF3"/>
<feature type="region of interest" description="Disordered" evidence="1">
    <location>
        <begin position="755"/>
        <end position="818"/>
    </location>
</feature>
<gene>
    <name evidence="2" type="ORF">MVLG_07135</name>
</gene>
<proteinExistence type="predicted"/>
<keyword evidence="4" id="KW-1185">Reference proteome</keyword>
<protein>
    <submittedName>
        <fullName evidence="2 3">Uncharacterized protein</fullName>
    </submittedName>
</protein>
<feature type="compositionally biased region" description="Polar residues" evidence="1">
    <location>
        <begin position="785"/>
        <end position="794"/>
    </location>
</feature>
<dbReference type="InParanoid" id="U5HJF3"/>
<name>U5HJF3_USTV1</name>
<accession>U5HJF3</accession>
<reference evidence="2 4" key="3">
    <citation type="journal article" date="2015" name="BMC Genomics">
        <title>Sex and parasites: genomic and transcriptomic analysis of Microbotryum lychnidis-dioicae, the biotrophic and plant-castrating anther smut fungus.</title>
        <authorList>
            <person name="Perlin M.H."/>
            <person name="Amselem J."/>
            <person name="Fontanillas E."/>
            <person name="Toh S.S."/>
            <person name="Chen Z."/>
            <person name="Goldberg J."/>
            <person name="Duplessis S."/>
            <person name="Henrissat B."/>
            <person name="Young S."/>
            <person name="Zeng Q."/>
            <person name="Aguileta G."/>
            <person name="Petit E."/>
            <person name="Badouin H."/>
            <person name="Andrews J."/>
            <person name="Razeeq D."/>
            <person name="Gabaldon T."/>
            <person name="Quesneville H."/>
            <person name="Giraud T."/>
            <person name="Hood M.E."/>
            <person name="Schultz D.J."/>
            <person name="Cuomo C.A."/>
        </authorList>
    </citation>
    <scope>NUCLEOTIDE SEQUENCE [LARGE SCALE GENOMIC DNA]</scope>
    <source>
        <strain evidence="2">P1A1 Lamole</strain>
        <strain evidence="4">p1A1 Lamole</strain>
    </source>
</reference>
<evidence type="ECO:0000313" key="2">
    <source>
        <dbReference type="EMBL" id="KDE02299.1"/>
    </source>
</evidence>